<organism evidence="3">
    <name type="scientific">Paulinella chromatophora</name>
    <dbReference type="NCBI Taxonomy" id="39717"/>
    <lineage>
        <taxon>Eukaryota</taxon>
        <taxon>Sar</taxon>
        <taxon>Rhizaria</taxon>
        <taxon>Cercozoa</taxon>
        <taxon>Imbricatea</taxon>
        <taxon>Silicofilosea</taxon>
        <taxon>Euglyphida</taxon>
        <taxon>Paulinellidae</taxon>
        <taxon>Paulinella</taxon>
    </lineage>
</organism>
<dbReference type="Gene3D" id="3.90.226.10">
    <property type="entry name" value="2-enoyl-CoA Hydratase, Chain A, domain 1"/>
    <property type="match status" value="1"/>
</dbReference>
<gene>
    <name evidence="3" type="ordered locus">PCC_0077</name>
</gene>
<dbReference type="GO" id="GO:0004176">
    <property type="term" value="F:ATP-dependent peptidase activity"/>
    <property type="evidence" value="ECO:0007669"/>
    <property type="project" value="InterPro"/>
</dbReference>
<keyword evidence="3" id="KW-0378">Hydrolase</keyword>
<dbReference type="SUPFAM" id="SSF52096">
    <property type="entry name" value="ClpP/crotonase"/>
    <property type="match status" value="1"/>
</dbReference>
<dbReference type="Pfam" id="PF00574">
    <property type="entry name" value="CLP_protease"/>
    <property type="match status" value="1"/>
</dbReference>
<sequence length="193" mass="21364">MQRTLFVAGDIDDTMANDLVAALLYMNAVSTKIPICINIDSRGGSITSAFTIYDTINYISAPVKTVCLSVAESMAVFLLAAGEKGQRFALPNSRIIMEQPIGNVDYRQASDLLIETIEMGFTKRRINECMAEMTGQPMTKIEQDTSRRYHMSAAESVKYGLIDHVLTIPPRSLTIDPDLNPLLEPNAEKILFL</sequence>
<dbReference type="MEROPS" id="S14.001"/>
<reference evidence="3" key="1">
    <citation type="submission" date="2007-08" db="EMBL/GenBank/DDBJ databases">
        <authorList>
            <person name="Gloeckner G."/>
            <person name="Nowack E."/>
            <person name="Melkonian M."/>
        </authorList>
    </citation>
    <scope>NUCLEOTIDE SEQUENCE</scope>
</reference>
<dbReference type="InterPro" id="IPR029045">
    <property type="entry name" value="ClpP/crotonase-like_dom_sf"/>
</dbReference>
<dbReference type="GeneID" id="6481539"/>
<accession>B1X3L4</accession>
<name>B1X3L4_PAUCH</name>
<dbReference type="GO" id="GO:0009368">
    <property type="term" value="C:endopeptidase Clp complex"/>
    <property type="evidence" value="ECO:0007669"/>
    <property type="project" value="TreeGrafter"/>
</dbReference>
<evidence type="ECO:0000256" key="1">
    <source>
        <dbReference type="ARBA" id="ARBA00007039"/>
    </source>
</evidence>
<evidence type="ECO:0000256" key="2">
    <source>
        <dbReference type="RuleBase" id="RU003567"/>
    </source>
</evidence>
<evidence type="ECO:0000313" key="3">
    <source>
        <dbReference type="EMBL" id="ACB42533.1"/>
    </source>
</evidence>
<dbReference type="PANTHER" id="PTHR10381">
    <property type="entry name" value="ATP-DEPENDENT CLP PROTEASE PROTEOLYTIC SUBUNIT"/>
    <property type="match status" value="1"/>
</dbReference>
<dbReference type="PRINTS" id="PR00127">
    <property type="entry name" value="CLPPROTEASEP"/>
</dbReference>
<dbReference type="PANTHER" id="PTHR10381:SF11">
    <property type="entry name" value="ATP-DEPENDENT CLP PROTEASE PROTEOLYTIC SUBUNIT, MITOCHONDRIAL"/>
    <property type="match status" value="1"/>
</dbReference>
<comment type="similarity">
    <text evidence="1 2">Belongs to the peptidase S14 family.</text>
</comment>
<dbReference type="RefSeq" id="YP_002048743.1">
    <property type="nucleotide sequence ID" value="NC_011087.1"/>
</dbReference>
<dbReference type="EMBL" id="CP000815">
    <property type="protein sequence ID" value="ACB42533.1"/>
    <property type="molecule type" value="Genomic_DNA"/>
</dbReference>
<keyword evidence="3" id="KW-0645">Protease</keyword>
<keyword evidence="3" id="KW-0934">Plastid</keyword>
<dbReference type="InterPro" id="IPR023562">
    <property type="entry name" value="ClpP/TepA"/>
</dbReference>
<dbReference type="GO" id="GO:0004252">
    <property type="term" value="F:serine-type endopeptidase activity"/>
    <property type="evidence" value="ECO:0007669"/>
    <property type="project" value="InterPro"/>
</dbReference>
<dbReference type="CDD" id="cd07017">
    <property type="entry name" value="S14_ClpP_2"/>
    <property type="match status" value="1"/>
</dbReference>
<proteinExistence type="inferred from homology"/>
<dbReference type="GO" id="GO:0006515">
    <property type="term" value="P:protein quality control for misfolded or incompletely synthesized proteins"/>
    <property type="evidence" value="ECO:0007669"/>
    <property type="project" value="TreeGrafter"/>
</dbReference>
<dbReference type="GO" id="GO:0051117">
    <property type="term" value="F:ATPase binding"/>
    <property type="evidence" value="ECO:0007669"/>
    <property type="project" value="TreeGrafter"/>
</dbReference>
<dbReference type="AlphaFoldDB" id="B1X3L4"/>
<dbReference type="InterPro" id="IPR001907">
    <property type="entry name" value="ClpP"/>
</dbReference>
<reference evidence="3" key="2">
    <citation type="journal article" date="2008" name="Curr. Biol.">
        <title>Chromatophore genome sequence of Paulinella sheds light on acquisition of photosynthesis by eukaryotes.</title>
        <authorList>
            <person name="Nowack E.C.M."/>
            <person name="Melkonian M."/>
            <person name="Gloeckner G."/>
        </authorList>
    </citation>
    <scope>NUCLEOTIDE SEQUENCE [LARGE SCALE GENOMIC DNA]</scope>
</reference>
<protein>
    <recommendedName>
        <fullName evidence="2">ATP-dependent Clp protease proteolytic subunit</fullName>
    </recommendedName>
</protein>
<geneLocation type="organellar chromatophore" evidence="3"/>